<protein>
    <submittedName>
        <fullName evidence="1">Uncharacterized protein</fullName>
    </submittedName>
</protein>
<dbReference type="EMBL" id="BART01009340">
    <property type="protein sequence ID" value="GAG66822.1"/>
    <property type="molecule type" value="Genomic_DNA"/>
</dbReference>
<accession>X1A9W9</accession>
<organism evidence="1">
    <name type="scientific">marine sediment metagenome</name>
    <dbReference type="NCBI Taxonomy" id="412755"/>
    <lineage>
        <taxon>unclassified sequences</taxon>
        <taxon>metagenomes</taxon>
        <taxon>ecological metagenomes</taxon>
    </lineage>
</organism>
<comment type="caution">
    <text evidence="1">The sequence shown here is derived from an EMBL/GenBank/DDBJ whole genome shotgun (WGS) entry which is preliminary data.</text>
</comment>
<sequence>MIKESKIEINVTCGCGSQDMKTSPYVGSVGNYMIIDCLKCNKSIMIFPQILKESDKV</sequence>
<dbReference type="AlphaFoldDB" id="X1A9W9"/>
<name>X1A9W9_9ZZZZ</name>
<proteinExistence type="predicted"/>
<reference evidence="1" key="1">
    <citation type="journal article" date="2014" name="Front. Microbiol.">
        <title>High frequency of phylogenetically diverse reductive dehalogenase-homologous genes in deep subseafloor sedimentary metagenomes.</title>
        <authorList>
            <person name="Kawai M."/>
            <person name="Futagami T."/>
            <person name="Toyoda A."/>
            <person name="Takaki Y."/>
            <person name="Nishi S."/>
            <person name="Hori S."/>
            <person name="Arai W."/>
            <person name="Tsubouchi T."/>
            <person name="Morono Y."/>
            <person name="Uchiyama I."/>
            <person name="Ito T."/>
            <person name="Fujiyama A."/>
            <person name="Inagaki F."/>
            <person name="Takami H."/>
        </authorList>
    </citation>
    <scope>NUCLEOTIDE SEQUENCE</scope>
    <source>
        <strain evidence="1">Expedition CK06-06</strain>
    </source>
</reference>
<evidence type="ECO:0000313" key="1">
    <source>
        <dbReference type="EMBL" id="GAG66822.1"/>
    </source>
</evidence>
<gene>
    <name evidence="1" type="ORF">S01H4_20722</name>
</gene>